<name>A0A9D1IAJ6_9FIRM</name>
<dbReference type="PANTHER" id="PTHR43842">
    <property type="entry name" value="PROPIONYL-COA CARBOXYLASE BETA CHAIN"/>
    <property type="match status" value="1"/>
</dbReference>
<dbReference type="Pfam" id="PF01039">
    <property type="entry name" value="Carboxyl_trans"/>
    <property type="match status" value="1"/>
</dbReference>
<protein>
    <submittedName>
        <fullName evidence="3">Methylmalonyl-CoA carboxyltransferase</fullName>
    </submittedName>
</protein>
<evidence type="ECO:0000313" key="3">
    <source>
        <dbReference type="EMBL" id="HIU33121.1"/>
    </source>
</evidence>
<dbReference type="SUPFAM" id="SSF52096">
    <property type="entry name" value="ClpP/crotonase"/>
    <property type="match status" value="2"/>
</dbReference>
<gene>
    <name evidence="3" type="ORF">IAB02_01030</name>
</gene>
<comment type="caution">
    <text evidence="3">The sequence shown here is derived from an EMBL/GenBank/DDBJ whole genome shotgun (WGS) entry which is preliminary data.</text>
</comment>
<feature type="domain" description="CoA carboxyltransferase C-terminal" evidence="2">
    <location>
        <begin position="245"/>
        <end position="473"/>
    </location>
</feature>
<dbReference type="PROSITE" id="PS50980">
    <property type="entry name" value="COA_CT_NTER"/>
    <property type="match status" value="1"/>
</dbReference>
<sequence length="491" mass="51740">MSVERNLPIVRERKLAILKGDPELCAKQKKEGKLLARERVALLLDAASFVEMDSLNADAGVVTGYGLIDGNPVYVYAQDFTVKGGSVGAAHAKKVLKVMDMAEKTGAPVIAILDTAGARLEEGIEAMNAYALMAGRVSALSGVVPQISLVLGQCGGIASAIAGMSDFVIMSKNGSLFVNGPQVVSAVAGKQLDLEAIGGGAASIRSGMAQMSVETDEDAIGMARKIVGLLPSNNLDEAIVAPTDDLNREIAEFNAIDKIEDVRALIARLVDAGDYVELAEEFAPSMVTAIGRMDGQTVGFIANQPSKDEGRLSVYGCKKAARFVSFCDCFSIPVISIVDSTGMKISSAPQGELSRAGAQLMFALSEASIPRVALITGQAIGMSYAAMASRVASDVVYAWPGSVISPVTAEIAVQLNKADQLKGAEDPFAKRAELEKDYMENEADCVNAAKLGYVDDVIEPAMTRQMLISALEMLSGKRDQKPAKKHGNMPL</sequence>
<dbReference type="Gene3D" id="3.90.226.10">
    <property type="entry name" value="2-enoyl-CoA Hydratase, Chain A, domain 1"/>
    <property type="match status" value="2"/>
</dbReference>
<dbReference type="InterPro" id="IPR034733">
    <property type="entry name" value="AcCoA_carboxyl_beta"/>
</dbReference>
<feature type="domain" description="CoA carboxyltransferase N-terminal" evidence="1">
    <location>
        <begin position="3"/>
        <end position="242"/>
    </location>
</feature>
<accession>A0A9D1IAJ6</accession>
<dbReference type="AlphaFoldDB" id="A0A9D1IAJ6"/>
<dbReference type="InterPro" id="IPR011762">
    <property type="entry name" value="COA_CT_N"/>
</dbReference>
<dbReference type="PROSITE" id="PS50989">
    <property type="entry name" value="COA_CT_CTER"/>
    <property type="match status" value="1"/>
</dbReference>
<reference evidence="3" key="1">
    <citation type="submission" date="2020-10" db="EMBL/GenBank/DDBJ databases">
        <authorList>
            <person name="Gilroy R."/>
        </authorList>
    </citation>
    <scope>NUCLEOTIDE SEQUENCE</scope>
    <source>
        <strain evidence="3">ChiHcec3-11533</strain>
    </source>
</reference>
<evidence type="ECO:0000259" key="2">
    <source>
        <dbReference type="PROSITE" id="PS50989"/>
    </source>
</evidence>
<proteinExistence type="predicted"/>
<dbReference type="InterPro" id="IPR051047">
    <property type="entry name" value="AccD/PCCB"/>
</dbReference>
<dbReference type="EMBL" id="DVMU01000024">
    <property type="protein sequence ID" value="HIU33121.1"/>
    <property type="molecule type" value="Genomic_DNA"/>
</dbReference>
<dbReference type="Proteomes" id="UP000824072">
    <property type="component" value="Unassembled WGS sequence"/>
</dbReference>
<dbReference type="InterPro" id="IPR029045">
    <property type="entry name" value="ClpP/crotonase-like_dom_sf"/>
</dbReference>
<organism evidence="3 4">
    <name type="scientific">Candidatus Pullichristensenella excrementigallinarum</name>
    <dbReference type="NCBI Taxonomy" id="2840907"/>
    <lineage>
        <taxon>Bacteria</taxon>
        <taxon>Bacillati</taxon>
        <taxon>Bacillota</taxon>
        <taxon>Clostridia</taxon>
        <taxon>Candidatus Pullichristensenella</taxon>
    </lineage>
</organism>
<evidence type="ECO:0000313" key="4">
    <source>
        <dbReference type="Proteomes" id="UP000824072"/>
    </source>
</evidence>
<evidence type="ECO:0000259" key="1">
    <source>
        <dbReference type="PROSITE" id="PS50980"/>
    </source>
</evidence>
<dbReference type="PANTHER" id="PTHR43842:SF2">
    <property type="entry name" value="PROPIONYL-COA CARBOXYLASE BETA CHAIN, MITOCHONDRIAL"/>
    <property type="match status" value="1"/>
</dbReference>
<dbReference type="GO" id="GO:0004658">
    <property type="term" value="F:propionyl-CoA carboxylase activity"/>
    <property type="evidence" value="ECO:0007669"/>
    <property type="project" value="TreeGrafter"/>
</dbReference>
<dbReference type="InterPro" id="IPR011763">
    <property type="entry name" value="COA_CT_C"/>
</dbReference>
<reference evidence="3" key="2">
    <citation type="journal article" date="2021" name="PeerJ">
        <title>Extensive microbial diversity within the chicken gut microbiome revealed by metagenomics and culture.</title>
        <authorList>
            <person name="Gilroy R."/>
            <person name="Ravi A."/>
            <person name="Getino M."/>
            <person name="Pursley I."/>
            <person name="Horton D.L."/>
            <person name="Alikhan N.F."/>
            <person name="Baker D."/>
            <person name="Gharbi K."/>
            <person name="Hall N."/>
            <person name="Watson M."/>
            <person name="Adriaenssens E.M."/>
            <person name="Foster-Nyarko E."/>
            <person name="Jarju S."/>
            <person name="Secka A."/>
            <person name="Antonio M."/>
            <person name="Oren A."/>
            <person name="Chaudhuri R.R."/>
            <person name="La Ragione R."/>
            <person name="Hildebrand F."/>
            <person name="Pallen M.J."/>
        </authorList>
    </citation>
    <scope>NUCLEOTIDE SEQUENCE</scope>
    <source>
        <strain evidence="3">ChiHcec3-11533</strain>
    </source>
</reference>